<sequence>MDRSRLNTDLKATEQIIQSKTMLQSGVKQSSHVLRKDGAKSTPKLRQTAVTVTNNSNVTNPSQVGYVSDNNIFPEDINLEHSNMFIMNIPSEGQDDHFYDLSSQESDTVSNVSDHAQDLFREAVSEKANIESMMARIRKMCESKVKIKKKTIEYTDYPKKHIGKSYNIMIKE</sequence>
<dbReference type="EMBL" id="JAGKQM010000018">
    <property type="protein sequence ID" value="KAH0863228.1"/>
    <property type="molecule type" value="Genomic_DNA"/>
</dbReference>
<name>A0ABQ7Y4W4_BRANA</name>
<comment type="caution">
    <text evidence="2">The sequence shown here is derived from an EMBL/GenBank/DDBJ whole genome shotgun (WGS) entry which is preliminary data.</text>
</comment>
<accession>A0ABQ7Y4W4</accession>
<reference evidence="2 3" key="1">
    <citation type="submission" date="2021-05" db="EMBL/GenBank/DDBJ databases">
        <title>Genome Assembly of Synthetic Allotetraploid Brassica napus Reveals Homoeologous Exchanges between Subgenomes.</title>
        <authorList>
            <person name="Davis J.T."/>
        </authorList>
    </citation>
    <scope>NUCLEOTIDE SEQUENCE [LARGE SCALE GENOMIC DNA]</scope>
    <source>
        <strain evidence="3">cv. Da-Ae</strain>
        <tissue evidence="2">Seedling</tissue>
    </source>
</reference>
<feature type="region of interest" description="Disordered" evidence="1">
    <location>
        <begin position="23"/>
        <end position="44"/>
    </location>
</feature>
<evidence type="ECO:0000256" key="1">
    <source>
        <dbReference type="SAM" id="MobiDB-lite"/>
    </source>
</evidence>
<feature type="compositionally biased region" description="Polar residues" evidence="1">
    <location>
        <begin position="23"/>
        <end position="32"/>
    </location>
</feature>
<protein>
    <submittedName>
        <fullName evidence="2">Uncharacterized protein</fullName>
    </submittedName>
</protein>
<organism evidence="2 3">
    <name type="scientific">Brassica napus</name>
    <name type="common">Rape</name>
    <dbReference type="NCBI Taxonomy" id="3708"/>
    <lineage>
        <taxon>Eukaryota</taxon>
        <taxon>Viridiplantae</taxon>
        <taxon>Streptophyta</taxon>
        <taxon>Embryophyta</taxon>
        <taxon>Tracheophyta</taxon>
        <taxon>Spermatophyta</taxon>
        <taxon>Magnoliopsida</taxon>
        <taxon>eudicotyledons</taxon>
        <taxon>Gunneridae</taxon>
        <taxon>Pentapetalae</taxon>
        <taxon>rosids</taxon>
        <taxon>malvids</taxon>
        <taxon>Brassicales</taxon>
        <taxon>Brassicaceae</taxon>
        <taxon>Brassiceae</taxon>
        <taxon>Brassica</taxon>
    </lineage>
</organism>
<keyword evidence="3" id="KW-1185">Reference proteome</keyword>
<proteinExistence type="predicted"/>
<evidence type="ECO:0000313" key="3">
    <source>
        <dbReference type="Proteomes" id="UP000824890"/>
    </source>
</evidence>
<evidence type="ECO:0000313" key="2">
    <source>
        <dbReference type="EMBL" id="KAH0863228.1"/>
    </source>
</evidence>
<gene>
    <name evidence="2" type="ORF">HID58_080439</name>
</gene>
<dbReference type="Proteomes" id="UP000824890">
    <property type="component" value="Unassembled WGS sequence"/>
</dbReference>